<feature type="transmembrane region" description="Helical" evidence="7">
    <location>
        <begin position="468"/>
        <end position="494"/>
    </location>
</feature>
<evidence type="ECO:0000256" key="2">
    <source>
        <dbReference type="ARBA" id="ARBA00022448"/>
    </source>
</evidence>
<dbReference type="PANTHER" id="PTHR23501">
    <property type="entry name" value="MAJOR FACILITATOR SUPERFAMILY"/>
    <property type="match status" value="1"/>
</dbReference>
<dbReference type="Pfam" id="PF06609">
    <property type="entry name" value="TRI12"/>
    <property type="match status" value="1"/>
</dbReference>
<name>R4XH82_TAPDE</name>
<protein>
    <recommendedName>
        <fullName evidence="8">Major facilitator superfamily (MFS) profile domain-containing protein</fullName>
    </recommendedName>
</protein>
<feature type="transmembrane region" description="Helical" evidence="7">
    <location>
        <begin position="413"/>
        <end position="430"/>
    </location>
</feature>
<accession>R4XH82</accession>
<dbReference type="GO" id="GO:0022857">
    <property type="term" value="F:transmembrane transporter activity"/>
    <property type="evidence" value="ECO:0007669"/>
    <property type="project" value="InterPro"/>
</dbReference>
<feature type="domain" description="Major facilitator superfamily (MFS) profile" evidence="8">
    <location>
        <begin position="79"/>
        <end position="596"/>
    </location>
</feature>
<dbReference type="OrthoDB" id="4161376at2759"/>
<keyword evidence="5 7" id="KW-0472">Membrane</keyword>
<evidence type="ECO:0000259" key="8">
    <source>
        <dbReference type="PROSITE" id="PS50850"/>
    </source>
</evidence>
<dbReference type="InterPro" id="IPR010573">
    <property type="entry name" value="MFS_Str1/Tri12-like"/>
</dbReference>
<feature type="transmembrane region" description="Helical" evidence="7">
    <location>
        <begin position="436"/>
        <end position="456"/>
    </location>
</feature>
<comment type="subcellular location">
    <subcellularLocation>
        <location evidence="1">Membrane</location>
        <topology evidence="1">Multi-pass membrane protein</topology>
    </subcellularLocation>
</comment>
<comment type="caution">
    <text evidence="9">The sequence shown here is derived from an EMBL/GenBank/DDBJ whole genome shotgun (WGS) entry which is preliminary data.</text>
</comment>
<feature type="transmembrane region" description="Helical" evidence="7">
    <location>
        <begin position="274"/>
        <end position="293"/>
    </location>
</feature>
<feature type="transmembrane region" description="Helical" evidence="7">
    <location>
        <begin position="117"/>
        <end position="138"/>
    </location>
</feature>
<evidence type="ECO:0000256" key="3">
    <source>
        <dbReference type="ARBA" id="ARBA00022692"/>
    </source>
</evidence>
<dbReference type="eggNOG" id="KOG0254">
    <property type="taxonomic scope" value="Eukaryota"/>
</dbReference>
<feature type="transmembrane region" description="Helical" evidence="7">
    <location>
        <begin position="145"/>
        <end position="165"/>
    </location>
</feature>
<keyword evidence="3 7" id="KW-0812">Transmembrane</keyword>
<evidence type="ECO:0000313" key="9">
    <source>
        <dbReference type="EMBL" id="CCG83888.1"/>
    </source>
</evidence>
<dbReference type="PROSITE" id="PS50850">
    <property type="entry name" value="MFS"/>
    <property type="match status" value="1"/>
</dbReference>
<evidence type="ECO:0000256" key="4">
    <source>
        <dbReference type="ARBA" id="ARBA00022989"/>
    </source>
</evidence>
<keyword evidence="10" id="KW-1185">Reference proteome</keyword>
<sequence length="606" mass="65958">MDNWQRYQPGLDVSGSSSDSEIGAGREKVADERLERTTTGATQYDLEKSRTGPDIQKTATGQAQVGADDEIPKIELKTFLACLAISFLWTGSQIPLYMLLVCIDYTLADIGGADIQIWYVLGPLLALAATAPVAGSVSDIFGRRWAVLIGGIALIIGLILIGTTQTPAQNIVSFPFTGIGAALLEINALAAVNEIAPNKLRGFYTSMLTWTIIPFAPLGIYAFNVSVHSTWRWNVWIPLIWVVIGQVMTFIFYRPPVRLYHGHTESMREKLFRIDWLGFFLSLAGTTLFLFGLGTGGYSSPWKSAQTIVPLILGFLLLVVLGYWEKFARNPLYPPGMFKNTQVFVLTLVITAVAGANFFTILILWPKYVITVFRFGPTHAGLLIFAQTGGVLFGAGFFSYTITRFQGAIRGQMVLSCALMMAGFGALVAVDQNRPTLAGFMVTMGAVGVGGIIIPASVITQLCTPDEYLGTVTALTFVARVLGGAIGFTIYYYILNYDATKLFADTTNPQSLKLITTLFGAGFNNIPQITKILNEFAISDTKSLLATPGFSQALLDRVGVLAQPIWAQAFQNVWLVTLAFSGLGLICSLFLGDVKKYMTNHRAVII</sequence>
<dbReference type="Gene3D" id="1.20.1250.20">
    <property type="entry name" value="MFS general substrate transporter like domains"/>
    <property type="match status" value="1"/>
</dbReference>
<dbReference type="AlphaFoldDB" id="R4XH82"/>
<dbReference type="EMBL" id="CAHR02000186">
    <property type="protein sequence ID" value="CCG83888.1"/>
    <property type="molecule type" value="Genomic_DNA"/>
</dbReference>
<dbReference type="Proteomes" id="UP000013776">
    <property type="component" value="Unassembled WGS sequence"/>
</dbReference>
<evidence type="ECO:0000256" key="7">
    <source>
        <dbReference type="SAM" id="Phobius"/>
    </source>
</evidence>
<feature type="transmembrane region" description="Helical" evidence="7">
    <location>
        <begin position="202"/>
        <end position="223"/>
    </location>
</feature>
<evidence type="ECO:0000256" key="5">
    <source>
        <dbReference type="ARBA" id="ARBA00023136"/>
    </source>
</evidence>
<gene>
    <name evidence="9" type="ORF">TAPDE_004219</name>
</gene>
<feature type="transmembrane region" description="Helical" evidence="7">
    <location>
        <begin position="78"/>
        <end position="97"/>
    </location>
</feature>
<dbReference type="InterPro" id="IPR036259">
    <property type="entry name" value="MFS_trans_sf"/>
</dbReference>
<feature type="region of interest" description="Disordered" evidence="6">
    <location>
        <begin position="1"/>
        <end position="61"/>
    </location>
</feature>
<feature type="transmembrane region" description="Helical" evidence="7">
    <location>
        <begin position="344"/>
        <end position="365"/>
    </location>
</feature>
<organism evidence="9 10">
    <name type="scientific">Taphrina deformans (strain PYCC 5710 / ATCC 11124 / CBS 356.35 / IMI 108563 / JCM 9778 / NBRC 8474)</name>
    <name type="common">Peach leaf curl fungus</name>
    <name type="synonym">Lalaria deformans</name>
    <dbReference type="NCBI Taxonomy" id="1097556"/>
    <lineage>
        <taxon>Eukaryota</taxon>
        <taxon>Fungi</taxon>
        <taxon>Dikarya</taxon>
        <taxon>Ascomycota</taxon>
        <taxon>Taphrinomycotina</taxon>
        <taxon>Taphrinomycetes</taxon>
        <taxon>Taphrinales</taxon>
        <taxon>Taphrinaceae</taxon>
        <taxon>Taphrina</taxon>
    </lineage>
</organism>
<keyword evidence="4 7" id="KW-1133">Transmembrane helix</keyword>
<dbReference type="GO" id="GO:0005886">
    <property type="term" value="C:plasma membrane"/>
    <property type="evidence" value="ECO:0007669"/>
    <property type="project" value="TreeGrafter"/>
</dbReference>
<evidence type="ECO:0000313" key="10">
    <source>
        <dbReference type="Proteomes" id="UP000013776"/>
    </source>
</evidence>
<dbReference type="SUPFAM" id="SSF103473">
    <property type="entry name" value="MFS general substrate transporter"/>
    <property type="match status" value="1"/>
</dbReference>
<proteinExistence type="predicted"/>
<keyword evidence="2" id="KW-0813">Transport</keyword>
<dbReference type="PANTHER" id="PTHR23501:SF109">
    <property type="entry name" value="MAJOR FACILITATOR SUPERFAMILY (MFS) PROFILE DOMAIN-CONTAINING PROTEIN-RELATED"/>
    <property type="match status" value="1"/>
</dbReference>
<reference evidence="9 10" key="1">
    <citation type="journal article" date="2013" name="MBio">
        <title>Genome sequencing of the plant pathogen Taphrina deformans, the causal agent of peach leaf curl.</title>
        <authorList>
            <person name="Cisse O.H."/>
            <person name="Almeida J.M.G.C.F."/>
            <person name="Fonseca A."/>
            <person name="Kumar A.A."/>
            <person name="Salojaervi J."/>
            <person name="Overmyer K."/>
            <person name="Hauser P.M."/>
            <person name="Pagni M."/>
        </authorList>
    </citation>
    <scope>NUCLEOTIDE SEQUENCE [LARGE SCALE GENOMIC DNA]</scope>
    <source>
        <strain evidence="10">PYCC 5710 / ATCC 11124 / CBS 356.35 / IMI 108563 / JCM 9778 / NBRC 8474</strain>
    </source>
</reference>
<feature type="transmembrane region" description="Helical" evidence="7">
    <location>
        <begin position="380"/>
        <end position="401"/>
    </location>
</feature>
<feature type="transmembrane region" description="Helical" evidence="7">
    <location>
        <begin position="573"/>
        <end position="592"/>
    </location>
</feature>
<feature type="transmembrane region" description="Helical" evidence="7">
    <location>
        <begin position="235"/>
        <end position="253"/>
    </location>
</feature>
<evidence type="ECO:0000256" key="1">
    <source>
        <dbReference type="ARBA" id="ARBA00004141"/>
    </source>
</evidence>
<feature type="transmembrane region" description="Helical" evidence="7">
    <location>
        <begin position="171"/>
        <end position="190"/>
    </location>
</feature>
<evidence type="ECO:0000256" key="6">
    <source>
        <dbReference type="SAM" id="MobiDB-lite"/>
    </source>
</evidence>
<feature type="compositionally biased region" description="Basic and acidic residues" evidence="6">
    <location>
        <begin position="24"/>
        <end position="36"/>
    </location>
</feature>
<dbReference type="VEuPathDB" id="FungiDB:TAPDE_004219"/>
<feature type="transmembrane region" description="Helical" evidence="7">
    <location>
        <begin position="305"/>
        <end position="324"/>
    </location>
</feature>
<dbReference type="InterPro" id="IPR020846">
    <property type="entry name" value="MFS_dom"/>
</dbReference>